<feature type="transmembrane region" description="Helical" evidence="1">
    <location>
        <begin position="129"/>
        <end position="146"/>
    </location>
</feature>
<proteinExistence type="predicted"/>
<evidence type="ECO:0000256" key="1">
    <source>
        <dbReference type="SAM" id="Phobius"/>
    </source>
</evidence>
<feature type="transmembrane region" description="Helical" evidence="1">
    <location>
        <begin position="42"/>
        <end position="68"/>
    </location>
</feature>
<keyword evidence="1" id="KW-0472">Membrane</keyword>
<organism evidence="2 3">
    <name type="scientific">Sporosarcina saromensis</name>
    <dbReference type="NCBI Taxonomy" id="359365"/>
    <lineage>
        <taxon>Bacteria</taxon>
        <taxon>Bacillati</taxon>
        <taxon>Bacillota</taxon>
        <taxon>Bacilli</taxon>
        <taxon>Bacillales</taxon>
        <taxon>Caryophanaceae</taxon>
        <taxon>Sporosarcina</taxon>
    </lineage>
</organism>
<sequence>MNKNTWNLIKRKLSSTIATTIIISCLLAFFGPQSQYEEEKQFLGWFLFFFIYAGITILVYGNLVSIVIEYLLRKWLNRIGWLYFLLHGIAGLVLSIFFREIDLVYYVVVTALLYSVIDRLIYTRKVKTPIFLLLPAIVVVLSWGYLSITSPPIPSFTEDDAVIFLTSVLSIETDNFPRNNEKLQVEIGGYHIEKETIVKKIKKETYVVTFTENWSTIMQKGTWSISYIVNRVSVTKQDEVGIRPPYYSEKNR</sequence>
<protein>
    <submittedName>
        <fullName evidence="2">Uncharacterized protein</fullName>
    </submittedName>
</protein>
<keyword evidence="3" id="KW-1185">Reference proteome</keyword>
<evidence type="ECO:0000313" key="3">
    <source>
        <dbReference type="Proteomes" id="UP001282284"/>
    </source>
</evidence>
<comment type="caution">
    <text evidence="2">The sequence shown here is derived from an EMBL/GenBank/DDBJ whole genome shotgun (WGS) entry which is preliminary data.</text>
</comment>
<dbReference type="RefSeq" id="WP_317945485.1">
    <property type="nucleotide sequence ID" value="NZ_JAUBDI010000016.1"/>
</dbReference>
<feature type="transmembrane region" description="Helical" evidence="1">
    <location>
        <begin position="12"/>
        <end position="30"/>
    </location>
</feature>
<dbReference type="Proteomes" id="UP001282284">
    <property type="component" value="Unassembled WGS sequence"/>
</dbReference>
<dbReference type="PROSITE" id="PS51257">
    <property type="entry name" value="PROKAR_LIPOPROTEIN"/>
    <property type="match status" value="1"/>
</dbReference>
<feature type="transmembrane region" description="Helical" evidence="1">
    <location>
        <begin position="104"/>
        <end position="122"/>
    </location>
</feature>
<keyword evidence="1" id="KW-1133">Transmembrane helix</keyword>
<keyword evidence="1" id="KW-0812">Transmembrane</keyword>
<gene>
    <name evidence="2" type="ORF">QT711_14655</name>
</gene>
<dbReference type="EMBL" id="JAUBDI010000016">
    <property type="protein sequence ID" value="MDW0114436.1"/>
    <property type="molecule type" value="Genomic_DNA"/>
</dbReference>
<feature type="transmembrane region" description="Helical" evidence="1">
    <location>
        <begin position="80"/>
        <end position="98"/>
    </location>
</feature>
<name>A0ABU4GBR9_9BACL</name>
<reference evidence="2 3" key="1">
    <citation type="submission" date="2023-06" db="EMBL/GenBank/DDBJ databases">
        <title>Sporosarcina sp. nov., isolated from Korean traditional fermented seafood 'Jeotgal'.</title>
        <authorList>
            <person name="Yang A.I."/>
            <person name="Shin N.-R."/>
        </authorList>
    </citation>
    <scope>NUCLEOTIDE SEQUENCE [LARGE SCALE GENOMIC DNA]</scope>
    <source>
        <strain evidence="2 3">KCTC13119</strain>
    </source>
</reference>
<evidence type="ECO:0000313" key="2">
    <source>
        <dbReference type="EMBL" id="MDW0114436.1"/>
    </source>
</evidence>
<accession>A0ABU4GBR9</accession>